<feature type="compositionally biased region" description="Low complexity" evidence="1">
    <location>
        <begin position="360"/>
        <end position="381"/>
    </location>
</feature>
<feature type="region of interest" description="Disordered" evidence="1">
    <location>
        <begin position="484"/>
        <end position="510"/>
    </location>
</feature>
<evidence type="ECO:0000313" key="3">
    <source>
        <dbReference type="EMBL" id="CAE6423324.1"/>
    </source>
</evidence>
<dbReference type="InterPro" id="IPR006569">
    <property type="entry name" value="CID_dom"/>
</dbReference>
<evidence type="ECO:0000256" key="1">
    <source>
        <dbReference type="SAM" id="MobiDB-lite"/>
    </source>
</evidence>
<feature type="compositionally biased region" description="Basic and acidic residues" evidence="1">
    <location>
        <begin position="389"/>
        <end position="399"/>
    </location>
</feature>
<dbReference type="InterPro" id="IPR008942">
    <property type="entry name" value="ENTH_VHS"/>
</dbReference>
<reference evidence="3" key="1">
    <citation type="submission" date="2021-01" db="EMBL/GenBank/DDBJ databases">
        <authorList>
            <person name="Kaushik A."/>
        </authorList>
    </citation>
    <scope>NUCLEOTIDE SEQUENCE</scope>
    <source>
        <strain evidence="3">AG3-1AP</strain>
    </source>
</reference>
<protein>
    <recommendedName>
        <fullName evidence="2">CID domain-containing protein</fullName>
    </recommendedName>
</protein>
<dbReference type="SMART" id="SM00582">
    <property type="entry name" value="RPR"/>
    <property type="match status" value="1"/>
</dbReference>
<feature type="region of interest" description="Disordered" evidence="1">
    <location>
        <begin position="223"/>
        <end position="430"/>
    </location>
</feature>
<feature type="non-terminal residue" evidence="3">
    <location>
        <position position="510"/>
    </location>
</feature>
<comment type="caution">
    <text evidence="3">The sequence shown here is derived from an EMBL/GenBank/DDBJ whole genome shotgun (WGS) entry which is preliminary data.</text>
</comment>
<dbReference type="SUPFAM" id="SSF48464">
    <property type="entry name" value="ENTH/VHS domain"/>
    <property type="match status" value="1"/>
</dbReference>
<feature type="compositionally biased region" description="Basic and acidic residues" evidence="1">
    <location>
        <begin position="286"/>
        <end position="328"/>
    </location>
</feature>
<dbReference type="Gene3D" id="1.25.40.90">
    <property type="match status" value="1"/>
</dbReference>
<dbReference type="EMBL" id="CAJMWV010000994">
    <property type="protein sequence ID" value="CAE6423324.1"/>
    <property type="molecule type" value="Genomic_DNA"/>
</dbReference>
<proteinExistence type="predicted"/>
<dbReference type="Proteomes" id="UP000663831">
    <property type="component" value="Unassembled WGS sequence"/>
</dbReference>
<organism evidence="3 4">
    <name type="scientific">Rhizoctonia solani</name>
    <dbReference type="NCBI Taxonomy" id="456999"/>
    <lineage>
        <taxon>Eukaryota</taxon>
        <taxon>Fungi</taxon>
        <taxon>Dikarya</taxon>
        <taxon>Basidiomycota</taxon>
        <taxon>Agaricomycotina</taxon>
        <taxon>Agaricomycetes</taxon>
        <taxon>Cantharellales</taxon>
        <taxon>Ceratobasidiaceae</taxon>
        <taxon>Rhizoctonia</taxon>
    </lineage>
</organism>
<name>A0A8H2XCN3_9AGAM</name>
<evidence type="ECO:0000259" key="2">
    <source>
        <dbReference type="PROSITE" id="PS51391"/>
    </source>
</evidence>
<gene>
    <name evidence="3" type="ORF">RDB_LOCUS34790</name>
</gene>
<feature type="compositionally biased region" description="Polar residues" evidence="1">
    <location>
        <begin position="223"/>
        <end position="254"/>
    </location>
</feature>
<dbReference type="PROSITE" id="PS51391">
    <property type="entry name" value="CID"/>
    <property type="match status" value="1"/>
</dbReference>
<dbReference type="AlphaFoldDB" id="A0A8H2XCN3"/>
<accession>A0A8H2XCN3</accession>
<feature type="domain" description="CID" evidence="2">
    <location>
        <begin position="1"/>
        <end position="153"/>
    </location>
</feature>
<sequence>MNSSGLGEFETQLKVVVTSKRLSSSKMVALTELAMENMHLDTQMISLLYRTHKGLPTPNKISSLYVFDSIARAAHRTKAKKSLVADLHSSTGNAASFLIRLEGMLDGLVEDMLAHGPPEAKEKTRKVLDIWTREGTFSAGALKRLSDRVSGSHANQHPLVTHQGAAQSHTPPTPATPSSAIASLPPAILALLGSAVPTQPPPVPAPQAFTLDPTQLALISQLTAQSQSATPPFSPARNGSSLPTTGLTIQTRPFSPTAPPYSPVRKEVAGGAPSFERSRSQSPTRARQDNGSRYKDQPGDDRARYNDDRRNRRFDDDRSPRPTDPRTRDPRRRSRSPRREALSPGRHVLSPGTRRPPSPGTRKPASPPGRRASSPRGSGRAHLPGAGDSGKDEFGRDLRGGSSERSPVPVPVLAQPPAQPPATPATPVQNQGGLETVDMAVFNPADPACWANLAAAWQVTNGRAPMQEEMMMFVMGGAAAMGGAPAMGGTPSGGDTGSWGQERGRGRGRG</sequence>
<feature type="region of interest" description="Disordered" evidence="1">
    <location>
        <begin position="161"/>
        <end position="180"/>
    </location>
</feature>
<dbReference type="Pfam" id="PF04818">
    <property type="entry name" value="CID"/>
    <property type="match status" value="1"/>
</dbReference>
<evidence type="ECO:0000313" key="4">
    <source>
        <dbReference type="Proteomes" id="UP000663831"/>
    </source>
</evidence>